<evidence type="ECO:0000313" key="1">
    <source>
        <dbReference type="EMBL" id="KAH6650718.1"/>
    </source>
</evidence>
<reference evidence="1 2" key="1">
    <citation type="journal article" date="2021" name="Nat. Commun.">
        <title>Genetic determinants of endophytism in the Arabidopsis root mycobiome.</title>
        <authorList>
            <person name="Mesny F."/>
            <person name="Miyauchi S."/>
            <person name="Thiergart T."/>
            <person name="Pickel B."/>
            <person name="Atanasova L."/>
            <person name="Karlsson M."/>
            <person name="Huettel B."/>
            <person name="Barry K.W."/>
            <person name="Haridas S."/>
            <person name="Chen C."/>
            <person name="Bauer D."/>
            <person name="Andreopoulos W."/>
            <person name="Pangilinan J."/>
            <person name="LaButti K."/>
            <person name="Riley R."/>
            <person name="Lipzen A."/>
            <person name="Clum A."/>
            <person name="Drula E."/>
            <person name="Henrissat B."/>
            <person name="Kohler A."/>
            <person name="Grigoriev I.V."/>
            <person name="Martin F.M."/>
            <person name="Hacquard S."/>
        </authorList>
    </citation>
    <scope>NUCLEOTIDE SEQUENCE [LARGE SCALE GENOMIC DNA]</scope>
    <source>
        <strain evidence="1 2">MPI-SDFR-AT-0079</strain>
    </source>
</reference>
<evidence type="ECO:0000313" key="2">
    <source>
        <dbReference type="Proteomes" id="UP000724584"/>
    </source>
</evidence>
<gene>
    <name evidence="1" type="ORF">F5144DRAFT_557119</name>
</gene>
<dbReference type="EMBL" id="JAGIZQ010000001">
    <property type="protein sequence ID" value="KAH6650718.1"/>
    <property type="molecule type" value="Genomic_DNA"/>
</dbReference>
<proteinExistence type="predicted"/>
<organism evidence="1 2">
    <name type="scientific">Chaetomium tenue</name>
    <dbReference type="NCBI Taxonomy" id="1854479"/>
    <lineage>
        <taxon>Eukaryota</taxon>
        <taxon>Fungi</taxon>
        <taxon>Dikarya</taxon>
        <taxon>Ascomycota</taxon>
        <taxon>Pezizomycotina</taxon>
        <taxon>Sordariomycetes</taxon>
        <taxon>Sordariomycetidae</taxon>
        <taxon>Sordariales</taxon>
        <taxon>Chaetomiaceae</taxon>
        <taxon>Chaetomium</taxon>
    </lineage>
</organism>
<dbReference type="Proteomes" id="UP000724584">
    <property type="component" value="Unassembled WGS sequence"/>
</dbReference>
<name>A0ACB7PNN7_9PEZI</name>
<accession>A0ACB7PNN7</accession>
<comment type="caution">
    <text evidence="1">The sequence shown here is derived from an EMBL/GenBank/DDBJ whole genome shotgun (WGS) entry which is preliminary data.</text>
</comment>
<protein>
    <submittedName>
        <fullName evidence="1">Uncharacterized protein</fullName>
    </submittedName>
</protein>
<sequence length="59" mass="6688">MVACRQVLVRKQAGYRDVIAWLEEETRKCSSRKGLDVKVLVGVAKDGLVYQKVAGDKWH</sequence>
<keyword evidence="2" id="KW-1185">Reference proteome</keyword>